<evidence type="ECO:0000313" key="2">
    <source>
        <dbReference type="EMBL" id="TCC95024.1"/>
    </source>
</evidence>
<proteinExistence type="predicted"/>
<keyword evidence="3" id="KW-1185">Reference proteome</keyword>
<organism evidence="2 3">
    <name type="scientific">Pedobacter hiemivivus</name>
    <dbReference type="NCBI Taxonomy" id="2530454"/>
    <lineage>
        <taxon>Bacteria</taxon>
        <taxon>Pseudomonadati</taxon>
        <taxon>Bacteroidota</taxon>
        <taxon>Sphingobacteriia</taxon>
        <taxon>Sphingobacteriales</taxon>
        <taxon>Sphingobacteriaceae</taxon>
        <taxon>Pedobacter</taxon>
    </lineage>
</organism>
<protein>
    <submittedName>
        <fullName evidence="2">HEPN domain-containing protein</fullName>
    </submittedName>
</protein>
<dbReference type="SMART" id="SM00748">
    <property type="entry name" value="HEPN"/>
    <property type="match status" value="1"/>
</dbReference>
<dbReference type="AlphaFoldDB" id="A0A4R0N9U6"/>
<reference evidence="2 3" key="1">
    <citation type="submission" date="2019-02" db="EMBL/GenBank/DDBJ databases">
        <title>Pedobacter sp. RP-3-8 sp. nov., isolated from Arctic soil.</title>
        <authorList>
            <person name="Dahal R.H."/>
        </authorList>
    </citation>
    <scope>NUCLEOTIDE SEQUENCE [LARGE SCALE GENOMIC DNA]</scope>
    <source>
        <strain evidence="2 3">RP-3-8</strain>
    </source>
</reference>
<dbReference type="Pfam" id="PF05168">
    <property type="entry name" value="HEPN"/>
    <property type="match status" value="1"/>
</dbReference>
<dbReference type="EMBL" id="SJSM01000010">
    <property type="protein sequence ID" value="TCC95024.1"/>
    <property type="molecule type" value="Genomic_DNA"/>
</dbReference>
<evidence type="ECO:0000313" key="3">
    <source>
        <dbReference type="Proteomes" id="UP000291117"/>
    </source>
</evidence>
<dbReference type="InterPro" id="IPR007842">
    <property type="entry name" value="HEPN_dom"/>
</dbReference>
<comment type="caution">
    <text evidence="2">The sequence shown here is derived from an EMBL/GenBank/DDBJ whole genome shotgun (WGS) entry which is preliminary data.</text>
</comment>
<dbReference type="Gene3D" id="1.20.120.330">
    <property type="entry name" value="Nucleotidyltransferases domain 2"/>
    <property type="match status" value="1"/>
</dbReference>
<dbReference type="Proteomes" id="UP000291117">
    <property type="component" value="Unassembled WGS sequence"/>
</dbReference>
<sequence>MKKQNFKKTFTAASDDDRNNELRLITAKILEKYLFDKIICIGSKIHTQGEKISCFLAENGTTILPSELNNYYLMLIPSKNEPCPDIQIQQRLEEEFKSSASLTIIVHRMSEFNTALNNGSSFFTSVFKKGFVLHDNNEEIFSKPEGGKSLNFRITKKEAFWTHWHKLSMSFLKGGKFFIDNNENSVAVFMLHQALQHCYSGMLRVLTGYRTNSNSLRRLIKLIDIALPDSSFVQPYKGTPEESRLSSLLLKGFSDARYDETFLASTDDLIAMMIKISRIIDFANSICIQRLENLKSGKTPYLA</sequence>
<dbReference type="SUPFAM" id="SSF81593">
    <property type="entry name" value="Nucleotidyltransferase substrate binding subunit/domain"/>
    <property type="match status" value="1"/>
</dbReference>
<evidence type="ECO:0000259" key="1">
    <source>
        <dbReference type="PROSITE" id="PS50910"/>
    </source>
</evidence>
<name>A0A4R0N9U6_9SPHI</name>
<accession>A0A4R0N9U6</accession>
<gene>
    <name evidence="2" type="ORF">EZ444_16080</name>
</gene>
<dbReference type="PROSITE" id="PS50910">
    <property type="entry name" value="HEPN"/>
    <property type="match status" value="1"/>
</dbReference>
<dbReference type="OrthoDB" id="634374at2"/>
<feature type="domain" description="HEPN" evidence="1">
    <location>
        <begin position="165"/>
        <end position="286"/>
    </location>
</feature>
<dbReference type="RefSeq" id="WP_131610172.1">
    <property type="nucleotide sequence ID" value="NZ_SJSM01000010.1"/>
</dbReference>